<comment type="subcellular location">
    <subcellularLocation>
        <location evidence="1">Cytoplasm</location>
    </subcellularLocation>
</comment>
<name>A0A1I0XU64_9RHOB</name>
<evidence type="ECO:0000313" key="12">
    <source>
        <dbReference type="Proteomes" id="UP000198796"/>
    </source>
</evidence>
<dbReference type="Pfam" id="PF02367">
    <property type="entry name" value="TsaE"/>
    <property type="match status" value="1"/>
</dbReference>
<evidence type="ECO:0000256" key="8">
    <source>
        <dbReference type="ARBA" id="ARBA00022840"/>
    </source>
</evidence>
<evidence type="ECO:0000256" key="7">
    <source>
        <dbReference type="ARBA" id="ARBA00022741"/>
    </source>
</evidence>
<keyword evidence="5" id="KW-0819">tRNA processing</keyword>
<protein>
    <recommendedName>
        <fullName evidence="3">tRNA threonylcarbamoyladenosine biosynthesis protein TsaE</fullName>
    </recommendedName>
    <alternativeName>
        <fullName evidence="10">t(6)A37 threonylcarbamoyladenosine biosynthesis protein TsaE</fullName>
    </alternativeName>
</protein>
<evidence type="ECO:0000256" key="9">
    <source>
        <dbReference type="ARBA" id="ARBA00022842"/>
    </source>
</evidence>
<keyword evidence="6" id="KW-0479">Metal-binding</keyword>
<dbReference type="NCBIfam" id="TIGR00150">
    <property type="entry name" value="T6A_YjeE"/>
    <property type="match status" value="1"/>
</dbReference>
<evidence type="ECO:0000256" key="4">
    <source>
        <dbReference type="ARBA" id="ARBA00022490"/>
    </source>
</evidence>
<evidence type="ECO:0000256" key="3">
    <source>
        <dbReference type="ARBA" id="ARBA00019010"/>
    </source>
</evidence>
<accession>A0A1I0XU64</accession>
<keyword evidence="4" id="KW-0963">Cytoplasm</keyword>
<dbReference type="STRING" id="871651.SAMN05421688_2497"/>
<sequence>MPAPIHPLRDRAFYLPDAEATAALAARMAPYVGPGRVLLLVGDIGAGKSHFARALIHARSGPIDVPSPTYTLVQTYPDPEAEIWHADLYRLGDPDECLELGLTEAFETAFCMIEWPDRLGDLSPEGALTLTLEQEGEGRRGRFAWRNPDWDEVVDALGA</sequence>
<dbReference type="GO" id="GO:0046872">
    <property type="term" value="F:metal ion binding"/>
    <property type="evidence" value="ECO:0007669"/>
    <property type="project" value="UniProtKB-KW"/>
</dbReference>
<evidence type="ECO:0000256" key="2">
    <source>
        <dbReference type="ARBA" id="ARBA00007599"/>
    </source>
</evidence>
<dbReference type="InterPro" id="IPR027417">
    <property type="entry name" value="P-loop_NTPase"/>
</dbReference>
<dbReference type="OrthoDB" id="9800307at2"/>
<evidence type="ECO:0000256" key="10">
    <source>
        <dbReference type="ARBA" id="ARBA00032441"/>
    </source>
</evidence>
<dbReference type="AlphaFoldDB" id="A0A1I0XU64"/>
<gene>
    <name evidence="11" type="ORF">SAMN05421688_2497</name>
</gene>
<proteinExistence type="inferred from homology"/>
<dbReference type="PANTHER" id="PTHR33540">
    <property type="entry name" value="TRNA THREONYLCARBAMOYLADENOSINE BIOSYNTHESIS PROTEIN TSAE"/>
    <property type="match status" value="1"/>
</dbReference>
<dbReference type="PANTHER" id="PTHR33540:SF2">
    <property type="entry name" value="TRNA THREONYLCARBAMOYLADENOSINE BIOSYNTHESIS PROTEIN TSAE"/>
    <property type="match status" value="1"/>
</dbReference>
<keyword evidence="12" id="KW-1185">Reference proteome</keyword>
<dbReference type="EMBL" id="FOJU01000004">
    <property type="protein sequence ID" value="SFB04542.1"/>
    <property type="molecule type" value="Genomic_DNA"/>
</dbReference>
<dbReference type="GO" id="GO:0005524">
    <property type="term" value="F:ATP binding"/>
    <property type="evidence" value="ECO:0007669"/>
    <property type="project" value="UniProtKB-KW"/>
</dbReference>
<evidence type="ECO:0000256" key="1">
    <source>
        <dbReference type="ARBA" id="ARBA00004496"/>
    </source>
</evidence>
<evidence type="ECO:0000256" key="5">
    <source>
        <dbReference type="ARBA" id="ARBA00022694"/>
    </source>
</evidence>
<dbReference type="InterPro" id="IPR003442">
    <property type="entry name" value="T6A_TsaE"/>
</dbReference>
<dbReference type="RefSeq" id="WP_092065385.1">
    <property type="nucleotide sequence ID" value="NZ_FOJU01000004.1"/>
</dbReference>
<dbReference type="Gene3D" id="3.40.50.300">
    <property type="entry name" value="P-loop containing nucleotide triphosphate hydrolases"/>
    <property type="match status" value="1"/>
</dbReference>
<organism evidence="11 12">
    <name type="scientific">Poseidonocella pacifica</name>
    <dbReference type="NCBI Taxonomy" id="871651"/>
    <lineage>
        <taxon>Bacteria</taxon>
        <taxon>Pseudomonadati</taxon>
        <taxon>Pseudomonadota</taxon>
        <taxon>Alphaproteobacteria</taxon>
        <taxon>Rhodobacterales</taxon>
        <taxon>Roseobacteraceae</taxon>
        <taxon>Poseidonocella</taxon>
    </lineage>
</organism>
<reference evidence="11 12" key="1">
    <citation type="submission" date="2016-10" db="EMBL/GenBank/DDBJ databases">
        <authorList>
            <person name="de Groot N.N."/>
        </authorList>
    </citation>
    <scope>NUCLEOTIDE SEQUENCE [LARGE SCALE GENOMIC DNA]</scope>
    <source>
        <strain evidence="11 12">DSM 29316</strain>
    </source>
</reference>
<dbReference type="GO" id="GO:0005737">
    <property type="term" value="C:cytoplasm"/>
    <property type="evidence" value="ECO:0007669"/>
    <property type="project" value="UniProtKB-SubCell"/>
</dbReference>
<dbReference type="SUPFAM" id="SSF52540">
    <property type="entry name" value="P-loop containing nucleoside triphosphate hydrolases"/>
    <property type="match status" value="1"/>
</dbReference>
<dbReference type="GO" id="GO:0002949">
    <property type="term" value="P:tRNA threonylcarbamoyladenosine modification"/>
    <property type="evidence" value="ECO:0007669"/>
    <property type="project" value="InterPro"/>
</dbReference>
<evidence type="ECO:0000256" key="6">
    <source>
        <dbReference type="ARBA" id="ARBA00022723"/>
    </source>
</evidence>
<keyword evidence="8" id="KW-0067">ATP-binding</keyword>
<dbReference type="Proteomes" id="UP000198796">
    <property type="component" value="Unassembled WGS sequence"/>
</dbReference>
<keyword evidence="9" id="KW-0460">Magnesium</keyword>
<comment type="similarity">
    <text evidence="2">Belongs to the TsaE family.</text>
</comment>
<evidence type="ECO:0000313" key="11">
    <source>
        <dbReference type="EMBL" id="SFB04542.1"/>
    </source>
</evidence>
<keyword evidence="7" id="KW-0547">Nucleotide-binding</keyword>